<evidence type="ECO:0000259" key="8">
    <source>
        <dbReference type="Pfam" id="PF14322"/>
    </source>
</evidence>
<comment type="similarity">
    <text evidence="2">Belongs to the SusD family.</text>
</comment>
<dbReference type="GO" id="GO:0009279">
    <property type="term" value="C:cell outer membrane"/>
    <property type="evidence" value="ECO:0007669"/>
    <property type="project" value="UniProtKB-SubCell"/>
</dbReference>
<dbReference type="InterPro" id="IPR011990">
    <property type="entry name" value="TPR-like_helical_dom_sf"/>
</dbReference>
<dbReference type="Gene3D" id="1.25.40.390">
    <property type="match status" value="1"/>
</dbReference>
<evidence type="ECO:0000313" key="10">
    <source>
        <dbReference type="Proteomes" id="UP000391834"/>
    </source>
</evidence>
<name>A0A5M4B1V0_9BACT</name>
<comment type="caution">
    <text evidence="9">The sequence shown here is derived from an EMBL/GenBank/DDBJ whole genome shotgun (WGS) entry which is preliminary data.</text>
</comment>
<reference evidence="9 10" key="1">
    <citation type="submission" date="2019-10" db="EMBL/GenBank/DDBJ databases">
        <title>Prolixibacter strains distinguished by the presence of nitrate reductase genes were adept at nitrate-dependent anaerobic corrosion of metallic iron and carbon steel.</title>
        <authorList>
            <person name="Iino T."/>
            <person name="Shono N."/>
            <person name="Ito K."/>
            <person name="Nakamura R."/>
            <person name="Sueoka K."/>
            <person name="Harayama S."/>
            <person name="Ohkuma M."/>
        </authorList>
    </citation>
    <scope>NUCLEOTIDE SEQUENCE [LARGE SCALE GENOMIC DNA]</scope>
    <source>
        <strain evidence="9 10">JCM 13498</strain>
    </source>
</reference>
<dbReference type="SUPFAM" id="SSF48452">
    <property type="entry name" value="TPR-like"/>
    <property type="match status" value="1"/>
</dbReference>
<evidence type="ECO:0000259" key="7">
    <source>
        <dbReference type="Pfam" id="PF07980"/>
    </source>
</evidence>
<dbReference type="EMBL" id="BLAX01000001">
    <property type="protein sequence ID" value="GET33587.1"/>
    <property type="molecule type" value="Genomic_DNA"/>
</dbReference>
<evidence type="ECO:0000256" key="6">
    <source>
        <dbReference type="SAM" id="SignalP"/>
    </source>
</evidence>
<feature type="domain" description="RagB/SusD" evidence="7">
    <location>
        <begin position="334"/>
        <end position="587"/>
    </location>
</feature>
<evidence type="ECO:0000313" key="9">
    <source>
        <dbReference type="EMBL" id="GET33587.1"/>
    </source>
</evidence>
<evidence type="ECO:0000256" key="4">
    <source>
        <dbReference type="ARBA" id="ARBA00023136"/>
    </source>
</evidence>
<keyword evidence="5" id="KW-0998">Cell outer membrane</keyword>
<keyword evidence="3 6" id="KW-0732">Signal</keyword>
<keyword evidence="4" id="KW-0472">Membrane</keyword>
<sequence length="587" mass="65431">MNMKKKLIILLAMALVFSGCQDFLSPADENNRGLDDIYGDAAFAEGLLLNGYVRLPSGSYSFNDVATDDAVTNDGNNQYLSMATGQWSAMNNPMEEWSSGFAAIQYLNRILKETDKVDWATTGEYTKEMFNDRTKGEAYGLRALFMYYLLQAHGGWTSDGRLLGVPILTEPLDAKSDFNLPRNTFEECVQQIYKDLDQAEKYLPLDFEDINSTSEIPDKYAGKTNVSDYNRVFGAYNRQRLTARIVKAIRARVSILAASPAFNQGTTVKWSDAADDAAKVLDLIGGVSGMASNGGSWYAKSNSGEIDGLSAGANPAEVLWRTNVSDENTLESDNYPPSLYGEGRVNPTQNLVNAFPMANGYPITDAASGYDPNNPYANRDPRLNKYVVVNGSSEGPGGSTVYTEVGKTDDGLDAISTSTRTGYYMRKLLREDVNLDPVNTNTQKHYVARIRYTEIFLDYAEAANEAWGPDGEGTHGYSARDVIAALRERAGISQPDDYLASISTKEDMRKLIHNERRLELCFEGFRFWDLRRWKESITDPAQGVRITNGNFQFSTVEKRQYSDYMYYGPIPYNEILKANNLEQNAGW</sequence>
<evidence type="ECO:0000256" key="2">
    <source>
        <dbReference type="ARBA" id="ARBA00006275"/>
    </source>
</evidence>
<dbReference type="AlphaFoldDB" id="A0A5M4B1V0"/>
<dbReference type="InterPro" id="IPR033985">
    <property type="entry name" value="SusD-like_N"/>
</dbReference>
<accession>A0A5M4B1V0</accession>
<proteinExistence type="inferred from homology"/>
<comment type="subcellular location">
    <subcellularLocation>
        <location evidence="1">Cell outer membrane</location>
    </subcellularLocation>
</comment>
<gene>
    <name evidence="9" type="ORF">PbJCM13498_24500</name>
</gene>
<protein>
    <recommendedName>
        <fullName evidence="11">RagB/SusD family nutrient uptake outer membrane protein</fullName>
    </recommendedName>
</protein>
<evidence type="ECO:0000256" key="3">
    <source>
        <dbReference type="ARBA" id="ARBA00022729"/>
    </source>
</evidence>
<dbReference type="Pfam" id="PF14322">
    <property type="entry name" value="SusD-like_3"/>
    <property type="match status" value="1"/>
</dbReference>
<organism evidence="9 10">
    <name type="scientific">Prolixibacter bellariivorans</name>
    <dbReference type="NCBI Taxonomy" id="314319"/>
    <lineage>
        <taxon>Bacteria</taxon>
        <taxon>Pseudomonadati</taxon>
        <taxon>Bacteroidota</taxon>
        <taxon>Bacteroidia</taxon>
        <taxon>Marinilabiliales</taxon>
        <taxon>Prolixibacteraceae</taxon>
        <taxon>Prolixibacter</taxon>
    </lineage>
</organism>
<dbReference type="Pfam" id="PF07980">
    <property type="entry name" value="SusD_RagB"/>
    <property type="match status" value="1"/>
</dbReference>
<dbReference type="PROSITE" id="PS51257">
    <property type="entry name" value="PROKAR_LIPOPROTEIN"/>
    <property type="match status" value="1"/>
</dbReference>
<evidence type="ECO:0000256" key="5">
    <source>
        <dbReference type="ARBA" id="ARBA00023237"/>
    </source>
</evidence>
<dbReference type="InterPro" id="IPR012944">
    <property type="entry name" value="SusD_RagB_dom"/>
</dbReference>
<evidence type="ECO:0008006" key="11">
    <source>
        <dbReference type="Google" id="ProtNLM"/>
    </source>
</evidence>
<keyword evidence="10" id="KW-1185">Reference proteome</keyword>
<feature type="domain" description="SusD-like N-terminal" evidence="8">
    <location>
        <begin position="62"/>
        <end position="210"/>
    </location>
</feature>
<feature type="signal peptide" evidence="6">
    <location>
        <begin position="1"/>
        <end position="22"/>
    </location>
</feature>
<feature type="chain" id="PRO_5024417333" description="RagB/SusD family nutrient uptake outer membrane protein" evidence="6">
    <location>
        <begin position="23"/>
        <end position="587"/>
    </location>
</feature>
<evidence type="ECO:0000256" key="1">
    <source>
        <dbReference type="ARBA" id="ARBA00004442"/>
    </source>
</evidence>
<dbReference type="Proteomes" id="UP000391834">
    <property type="component" value="Unassembled WGS sequence"/>
</dbReference>